<dbReference type="InterPro" id="IPR002293">
    <property type="entry name" value="AA/rel_permease1"/>
</dbReference>
<evidence type="ECO:0000313" key="8">
    <source>
        <dbReference type="Proteomes" id="UP000031258"/>
    </source>
</evidence>
<dbReference type="Gene3D" id="1.20.1740.10">
    <property type="entry name" value="Amino acid/polyamine transporter I"/>
    <property type="match status" value="1"/>
</dbReference>
<dbReference type="GO" id="GO:0015171">
    <property type="term" value="F:amino acid transmembrane transporter activity"/>
    <property type="evidence" value="ECO:0007669"/>
    <property type="project" value="TreeGrafter"/>
</dbReference>
<feature type="transmembrane region" description="Helical" evidence="6">
    <location>
        <begin position="169"/>
        <end position="188"/>
    </location>
</feature>
<evidence type="ECO:0000256" key="2">
    <source>
        <dbReference type="ARBA" id="ARBA00022448"/>
    </source>
</evidence>
<keyword evidence="5 6" id="KW-0472">Membrane</keyword>
<feature type="transmembrane region" description="Helical" evidence="6">
    <location>
        <begin position="275"/>
        <end position="301"/>
    </location>
</feature>
<evidence type="ECO:0000256" key="1">
    <source>
        <dbReference type="ARBA" id="ARBA00004141"/>
    </source>
</evidence>
<keyword evidence="3 6" id="KW-0812">Transmembrane</keyword>
<dbReference type="STRING" id="86105.NF27_DP00580"/>
<keyword evidence="8" id="KW-1185">Reference proteome</keyword>
<dbReference type="Pfam" id="PF13520">
    <property type="entry name" value="AA_permease_2"/>
    <property type="match status" value="1"/>
</dbReference>
<comment type="subcellular location">
    <subcellularLocation>
        <location evidence="1">Membrane</location>
        <topology evidence="1">Multi-pass membrane protein</topology>
    </subcellularLocation>
</comment>
<dbReference type="AlphaFoldDB" id="A0A0C1QJ33"/>
<dbReference type="PATRIC" id="fig|86105.3.peg.604"/>
<dbReference type="PANTHER" id="PTHR43243">
    <property type="entry name" value="INNER MEMBRANE TRANSPORTER YGJI-RELATED"/>
    <property type="match status" value="1"/>
</dbReference>
<accession>A0A0C1QJ33</accession>
<dbReference type="PANTHER" id="PTHR43243:SF4">
    <property type="entry name" value="CATIONIC AMINO ACID TRANSPORTER 4"/>
    <property type="match status" value="1"/>
</dbReference>
<name>A0A0C1QJ33_9RICK</name>
<gene>
    <name evidence="7" type="ORF">NF27_DP00580</name>
</gene>
<feature type="transmembrane region" description="Helical" evidence="6">
    <location>
        <begin position="455"/>
        <end position="473"/>
    </location>
</feature>
<feature type="transmembrane region" description="Helical" evidence="6">
    <location>
        <begin position="398"/>
        <end position="419"/>
    </location>
</feature>
<feature type="transmembrane region" description="Helical" evidence="6">
    <location>
        <begin position="321"/>
        <end position="350"/>
    </location>
</feature>
<feature type="transmembrane region" description="Helical" evidence="6">
    <location>
        <begin position="371"/>
        <end position="392"/>
    </location>
</feature>
<proteinExistence type="predicted"/>
<dbReference type="Proteomes" id="UP000031258">
    <property type="component" value="Unassembled WGS sequence"/>
</dbReference>
<feature type="transmembrane region" description="Helical" evidence="6">
    <location>
        <begin position="431"/>
        <end position="449"/>
    </location>
</feature>
<feature type="transmembrane region" description="Helical" evidence="6">
    <location>
        <begin position="195"/>
        <end position="217"/>
    </location>
</feature>
<keyword evidence="2" id="KW-0813">Transport</keyword>
<comment type="caution">
    <text evidence="7">The sequence shown here is derived from an EMBL/GenBank/DDBJ whole genome shotgun (WGS) entry which is preliminary data.</text>
</comment>
<sequence length="494" mass="52155">MTMSFKRYFTRKPIDELVKEANSSDGLERSLGAFQLIMLGIGAIIGAGIFVLAGTAAGHYAGPAVVISFALSGLACACAGLCYAELSSAIPISGSSYTYTYATLGELVAWIISGMILLTYILGASAVASGWSDYMLSFLGDYGITLAPQYTCPTGNALSLPDGSSVTCILNLPAAIIVGLLAIVVFLGSDASATINTIIVVIKMTVLLGFIAIGATKVDVNNWIPFIPENTGKFGEFGISGIIGGAGVVFLAFTGFDAVATAAQEAKNPQRDLPIGILGSLFISTITYILVSGVLTGVANYTELGVGSPIAVAVDKMNMPWFSTVIKIGAVAGLTSVILVLIYGVVRVLYTVTHDGLLPKALAKCHKKYHTPHILTFLAAGVIAILGSTLQINKLVELANFGAMVTFAIVCFGTLYLRYKYPDLPRGFRCPLVPWIPLAGVILFVQIIAGLSLTTFIYAGIWIAFILVIYFAYGQFNSNLQKSINEGKLKEEVL</sequence>
<evidence type="ECO:0000256" key="5">
    <source>
        <dbReference type="ARBA" id="ARBA00023136"/>
    </source>
</evidence>
<keyword evidence="4 6" id="KW-1133">Transmembrane helix</keyword>
<evidence type="ECO:0000256" key="3">
    <source>
        <dbReference type="ARBA" id="ARBA00022692"/>
    </source>
</evidence>
<feature type="transmembrane region" description="Helical" evidence="6">
    <location>
        <begin position="64"/>
        <end position="86"/>
    </location>
</feature>
<dbReference type="PIRSF" id="PIRSF006060">
    <property type="entry name" value="AA_transporter"/>
    <property type="match status" value="1"/>
</dbReference>
<protein>
    <submittedName>
        <fullName evidence="7">Amino acid transporter</fullName>
    </submittedName>
</protein>
<dbReference type="GO" id="GO:0016020">
    <property type="term" value="C:membrane"/>
    <property type="evidence" value="ECO:0007669"/>
    <property type="project" value="UniProtKB-SubCell"/>
</dbReference>
<feature type="transmembrane region" description="Helical" evidence="6">
    <location>
        <begin position="107"/>
        <end position="131"/>
    </location>
</feature>
<feature type="transmembrane region" description="Helical" evidence="6">
    <location>
        <begin position="36"/>
        <end position="58"/>
    </location>
</feature>
<evidence type="ECO:0000313" key="7">
    <source>
        <dbReference type="EMBL" id="KIE05514.1"/>
    </source>
</evidence>
<dbReference type="EMBL" id="JSWE01000092">
    <property type="protein sequence ID" value="KIE05514.1"/>
    <property type="molecule type" value="Genomic_DNA"/>
</dbReference>
<feature type="transmembrane region" description="Helical" evidence="6">
    <location>
        <begin position="237"/>
        <end position="263"/>
    </location>
</feature>
<reference evidence="7 8" key="1">
    <citation type="submission" date="2014-11" db="EMBL/GenBank/DDBJ databases">
        <title>A Rickettsiales Symbiont of Amoebae With Ancient Features.</title>
        <authorList>
            <person name="Schulz F."/>
            <person name="Martijn J."/>
            <person name="Wascher F."/>
            <person name="Kostanjsek R."/>
            <person name="Ettema T.J."/>
            <person name="Horn M."/>
        </authorList>
    </citation>
    <scope>NUCLEOTIDE SEQUENCE [LARGE SCALE GENOMIC DNA]</scope>
    <source>
        <strain evidence="7 8">UWC36</strain>
    </source>
</reference>
<evidence type="ECO:0000256" key="6">
    <source>
        <dbReference type="SAM" id="Phobius"/>
    </source>
</evidence>
<organism evidence="7 8">
    <name type="scientific">Candidatus Jidaibacter acanthamoebae</name>
    <dbReference type="NCBI Taxonomy" id="86105"/>
    <lineage>
        <taxon>Bacteria</taxon>
        <taxon>Pseudomonadati</taxon>
        <taxon>Pseudomonadota</taxon>
        <taxon>Alphaproteobacteria</taxon>
        <taxon>Rickettsiales</taxon>
        <taxon>Candidatus Midichloriaceae</taxon>
        <taxon>Candidatus Jidaibacter</taxon>
    </lineage>
</organism>
<evidence type="ECO:0000256" key="4">
    <source>
        <dbReference type="ARBA" id="ARBA00022989"/>
    </source>
</evidence>